<evidence type="ECO:0000313" key="2">
    <source>
        <dbReference type="Proteomes" id="UP000283458"/>
    </source>
</evidence>
<proteinExistence type="predicted"/>
<name>A0A418VK81_9PROT</name>
<dbReference type="RefSeq" id="WP_147395354.1">
    <property type="nucleotide sequence ID" value="NZ_QYUL01000008.1"/>
</dbReference>
<sequence>MPNGLMGIFPDFALTRSSAVIHLAVIGYPESLARFAARLAEVSKGGIVLLPLRSMPIRGDGRGSRGERLPQEVGVATALACDEISQRTAVIRLGLSGQVALRRMLVRNRWLATWPARSSAVTCYRYL</sequence>
<organism evidence="1 2">
    <name type="scientific">Azospirillum cavernae</name>
    <dbReference type="NCBI Taxonomy" id="2320860"/>
    <lineage>
        <taxon>Bacteria</taxon>
        <taxon>Pseudomonadati</taxon>
        <taxon>Pseudomonadota</taxon>
        <taxon>Alphaproteobacteria</taxon>
        <taxon>Rhodospirillales</taxon>
        <taxon>Azospirillaceae</taxon>
        <taxon>Azospirillum</taxon>
    </lineage>
</organism>
<dbReference type="Proteomes" id="UP000283458">
    <property type="component" value="Unassembled WGS sequence"/>
</dbReference>
<dbReference type="AlphaFoldDB" id="A0A418VK81"/>
<accession>A0A418VK81</accession>
<dbReference type="OrthoDB" id="7302800at2"/>
<evidence type="ECO:0000313" key="1">
    <source>
        <dbReference type="EMBL" id="RJF76456.1"/>
    </source>
</evidence>
<comment type="caution">
    <text evidence="1">The sequence shown here is derived from an EMBL/GenBank/DDBJ whole genome shotgun (WGS) entry which is preliminary data.</text>
</comment>
<gene>
    <name evidence="1" type="ORF">D3877_29160</name>
</gene>
<keyword evidence="2" id="KW-1185">Reference proteome</keyword>
<reference evidence="1 2" key="1">
    <citation type="submission" date="2018-09" db="EMBL/GenBank/DDBJ databases">
        <authorList>
            <person name="Zhu H."/>
        </authorList>
    </citation>
    <scope>NUCLEOTIDE SEQUENCE [LARGE SCALE GENOMIC DNA]</scope>
    <source>
        <strain evidence="1 2">K2W22B-5</strain>
    </source>
</reference>
<dbReference type="EMBL" id="QYUL01000008">
    <property type="protein sequence ID" value="RJF76456.1"/>
    <property type="molecule type" value="Genomic_DNA"/>
</dbReference>
<protein>
    <submittedName>
        <fullName evidence="1">Uncharacterized protein</fullName>
    </submittedName>
</protein>